<dbReference type="GO" id="GO:0016787">
    <property type="term" value="F:hydrolase activity"/>
    <property type="evidence" value="ECO:0007669"/>
    <property type="project" value="UniProtKB-KW"/>
</dbReference>
<dbReference type="Gene3D" id="3.40.50.1820">
    <property type="entry name" value="alpha/beta hydrolase"/>
    <property type="match status" value="1"/>
</dbReference>
<dbReference type="PANTHER" id="PTHR43194">
    <property type="entry name" value="HYDROLASE ALPHA/BETA FOLD FAMILY"/>
    <property type="match status" value="1"/>
</dbReference>
<evidence type="ECO:0000259" key="1">
    <source>
        <dbReference type="Pfam" id="PF12697"/>
    </source>
</evidence>
<dbReference type="SUPFAM" id="SSF53474">
    <property type="entry name" value="alpha/beta-Hydrolases"/>
    <property type="match status" value="1"/>
</dbReference>
<dbReference type="InterPro" id="IPR000073">
    <property type="entry name" value="AB_hydrolase_1"/>
</dbReference>
<feature type="domain" description="AB hydrolase-1" evidence="1">
    <location>
        <begin position="29"/>
        <end position="269"/>
    </location>
</feature>
<evidence type="ECO:0000313" key="3">
    <source>
        <dbReference type="Proteomes" id="UP000283063"/>
    </source>
</evidence>
<name>A0A3T0N000_9RHOB</name>
<sequence>MNGPRFSFIQALGHELHVSEWGSRFNPALIMWHGLARTGRDFDELAAALSDSYFVICPDTIGRGLSSWSSTPEADYTIDFYSNLAVALLDHYNMDMAAWIGTSMGGMIGMSLAAGQHASRLSCLVVNDIGPEVPKSATDRIVQYVSEQPVFETMGDAEAWLRSAYAPFGPANPIFWRRMVRTSVRRTYHGKITLHYDPNIIQQFSPTAGVVSSWTDYATIERPTHVIRGIHSDILTPNTLARMQQEGPKPSVTQIRGCGHAPTLSRPEDIQCVRQILTSLQS</sequence>
<protein>
    <submittedName>
        <fullName evidence="2">Alpha/beta hydrolase</fullName>
    </submittedName>
</protein>
<proteinExistence type="predicted"/>
<accession>A0A3T0N000</accession>
<dbReference type="EMBL" id="CP033219">
    <property type="protein sequence ID" value="AZV77319.1"/>
    <property type="molecule type" value="Genomic_DNA"/>
</dbReference>
<dbReference type="InterPro" id="IPR050228">
    <property type="entry name" value="Carboxylesterase_BioH"/>
</dbReference>
<dbReference type="OrthoDB" id="9791366at2"/>
<keyword evidence="2" id="KW-0378">Hydrolase</keyword>
<dbReference type="RefSeq" id="WP_127747874.1">
    <property type="nucleotide sequence ID" value="NZ_CP033219.1"/>
</dbReference>
<dbReference type="AlphaFoldDB" id="A0A3T0N000"/>
<dbReference type="PANTHER" id="PTHR43194:SF2">
    <property type="entry name" value="PEROXISOMAL MEMBRANE PROTEIN LPX1"/>
    <property type="match status" value="1"/>
</dbReference>
<evidence type="ECO:0000313" key="2">
    <source>
        <dbReference type="EMBL" id="AZV77319.1"/>
    </source>
</evidence>
<gene>
    <name evidence="2" type="ORF">EBB79_05060</name>
</gene>
<dbReference type="Proteomes" id="UP000283063">
    <property type="component" value="Chromosome"/>
</dbReference>
<dbReference type="KEGG" id="sedi:EBB79_05060"/>
<organism evidence="2 3">
    <name type="scientific">Parasedimentitalea marina</name>
    <dbReference type="NCBI Taxonomy" id="2483033"/>
    <lineage>
        <taxon>Bacteria</taxon>
        <taxon>Pseudomonadati</taxon>
        <taxon>Pseudomonadota</taxon>
        <taxon>Alphaproteobacteria</taxon>
        <taxon>Rhodobacterales</taxon>
        <taxon>Paracoccaceae</taxon>
        <taxon>Parasedimentitalea</taxon>
    </lineage>
</organism>
<reference evidence="2 3" key="1">
    <citation type="submission" date="2018-10" db="EMBL/GenBank/DDBJ databases">
        <title>Parasedimentitalea marina sp. nov., a psychrophilic bacterium isolated from deep seawater of the New Britain Trench.</title>
        <authorList>
            <person name="Cao J."/>
        </authorList>
    </citation>
    <scope>NUCLEOTIDE SEQUENCE [LARGE SCALE GENOMIC DNA]</scope>
    <source>
        <strain evidence="2 3">W43</strain>
    </source>
</reference>
<dbReference type="InterPro" id="IPR029058">
    <property type="entry name" value="AB_hydrolase_fold"/>
</dbReference>
<keyword evidence="3" id="KW-1185">Reference proteome</keyword>
<dbReference type="Pfam" id="PF12697">
    <property type="entry name" value="Abhydrolase_6"/>
    <property type="match status" value="1"/>
</dbReference>